<keyword evidence="6" id="KW-1185">Reference proteome</keyword>
<gene>
    <name evidence="5" type="ORF">CCAP1982_LOCUS12567</name>
</gene>
<feature type="region of interest" description="Disordered" evidence="3">
    <location>
        <begin position="362"/>
        <end position="420"/>
    </location>
</feature>
<dbReference type="OrthoDB" id="10041077at2759"/>
<dbReference type="PANTHER" id="PTHR15963">
    <property type="entry name" value="GENERAL RECEPTOR FOR PHOSPHOINOSITIDES 1-ASSOCIATED SCAFFOLD PROTEIN-RELATED"/>
    <property type="match status" value="1"/>
</dbReference>
<feature type="domain" description="PDZ" evidence="4">
    <location>
        <begin position="106"/>
        <end position="194"/>
    </location>
</feature>
<dbReference type="InterPro" id="IPR036034">
    <property type="entry name" value="PDZ_sf"/>
</dbReference>
<feature type="compositionally biased region" description="Low complexity" evidence="3">
    <location>
        <begin position="547"/>
        <end position="572"/>
    </location>
</feature>
<feature type="compositionally biased region" description="Low complexity" evidence="3">
    <location>
        <begin position="662"/>
        <end position="694"/>
    </location>
</feature>
<dbReference type="SUPFAM" id="SSF50156">
    <property type="entry name" value="PDZ domain-like"/>
    <property type="match status" value="1"/>
</dbReference>
<comment type="subcellular location">
    <subcellularLocation>
        <location evidence="1">Cytoplasm</location>
    </subcellularLocation>
</comment>
<feature type="compositionally biased region" description="Basic residues" evidence="3">
    <location>
        <begin position="534"/>
        <end position="544"/>
    </location>
</feature>
<dbReference type="InterPro" id="IPR052122">
    <property type="entry name" value="Intracell_Traff_Signaling_Reg"/>
</dbReference>
<organism evidence="5 6">
    <name type="scientific">Ceratitis capitata</name>
    <name type="common">Mediterranean fruit fly</name>
    <name type="synonym">Tephritis capitata</name>
    <dbReference type="NCBI Taxonomy" id="7213"/>
    <lineage>
        <taxon>Eukaryota</taxon>
        <taxon>Metazoa</taxon>
        <taxon>Ecdysozoa</taxon>
        <taxon>Arthropoda</taxon>
        <taxon>Hexapoda</taxon>
        <taxon>Insecta</taxon>
        <taxon>Pterygota</taxon>
        <taxon>Neoptera</taxon>
        <taxon>Endopterygota</taxon>
        <taxon>Diptera</taxon>
        <taxon>Brachycera</taxon>
        <taxon>Muscomorpha</taxon>
        <taxon>Tephritoidea</taxon>
        <taxon>Tephritidae</taxon>
        <taxon>Ceratitis</taxon>
        <taxon>Ceratitis</taxon>
    </lineage>
</organism>
<feature type="compositionally biased region" description="Basic and acidic residues" evidence="3">
    <location>
        <begin position="511"/>
        <end position="520"/>
    </location>
</feature>
<dbReference type="PROSITE" id="PS50106">
    <property type="entry name" value="PDZ"/>
    <property type="match status" value="1"/>
</dbReference>
<dbReference type="GO" id="GO:0005737">
    <property type="term" value="C:cytoplasm"/>
    <property type="evidence" value="ECO:0007669"/>
    <property type="project" value="UniProtKB-SubCell"/>
</dbReference>
<feature type="region of interest" description="Disordered" evidence="3">
    <location>
        <begin position="646"/>
        <end position="698"/>
    </location>
</feature>
<feature type="region of interest" description="Disordered" evidence="3">
    <location>
        <begin position="240"/>
        <end position="271"/>
    </location>
</feature>
<protein>
    <submittedName>
        <fullName evidence="5">(Mediterranean fruit fly) hypothetical protein</fullName>
    </submittedName>
</protein>
<dbReference type="PANTHER" id="PTHR15963:SF5">
    <property type="entry name" value="SHORT SPINDLE 6, ISOFORM A"/>
    <property type="match status" value="1"/>
</dbReference>
<name>A0A811V2Q4_CERCA</name>
<dbReference type="Pfam" id="PF00595">
    <property type="entry name" value="PDZ"/>
    <property type="match status" value="1"/>
</dbReference>
<dbReference type="InterPro" id="IPR001478">
    <property type="entry name" value="PDZ"/>
</dbReference>
<sequence length="897" mass="100530">MATVNANPISASCHSIASAGGPSAGSLGTIVIGGGTTPCQQRSTTHYVNGTGSLGRLKYHHKHKILDASDEELDYSQLSQSTHIMGRVRSERFLASKPDEDRRRRTIIIEKKNDSYGFTLQSYGIHYKKDQEVEMITYVDYVEYDGPAYKAGMREGDVILSINGSDMEKADHKTIVDFIKNCDTRMRMVVLFEDCVRKVDLHMRYIQLQNLLHNKMNELERICLRERELLEGKWKTHSLPARKKATTSPTDAESGVSPTDGDGQNLPYYRPALSTEDVPSMARHQTHPAIIPPPAQFTLTYHYLDPTYRYVMKPSTSNSSGEYLAGSASGTEGIQRSPSEHHFILRHTESLDTATGIASLSHRSALSQQRSGAASSQTPPVPPPRTCEKHKPPNKQHSVEQRQYQQQQQQHQGNTVVSAQKTHKSAKHCYGHSCNPCIGHFRWKSAEKAAATASTVGGVGAGGMAVVGGNGDNVSLDAYDLASPCCDAHCVPTRRRTRHKEHTHKHKHRDRERDSKERQPRPKSQSSHTSPGTTRHHMHHHHHHTTQDTLQHQQQPQPQQQPQLHQHQQQQQPHHHHHHISPQQQPQQTHGACDSHNGSMRSRYYDLTTGLMSHCSLHSCTSSEFAPADSTSYTTSLSTDTLYWDPKSEHSASRQHSTKSHQSYQQRAQSHDQQSQSQQQQQQQQHPQQQQQPQNPTAHVHGIYQQRYHITATQVQPSQIYPQVAYVQKPKSWDNLTQKAVGAYGFGYGYLDTVTVKPTVKLQIAQQRHSIPRKNPYGRYSTYTDVENYAPPPSQFVEELITTTTTTKIMAKSTEELIAAPIPQTACDCMTKQQQQALKAAQYQLNQAAKVSHHNNCQMGYYSHLPRPTLDAGTSTVQTTTAGVSGDVATVSELTRL</sequence>
<reference evidence="5" key="1">
    <citation type="submission" date="2020-11" db="EMBL/GenBank/DDBJ databases">
        <authorList>
            <person name="Whitehead M."/>
        </authorList>
    </citation>
    <scope>NUCLEOTIDE SEQUENCE</scope>
    <source>
        <strain evidence="5">EGII</strain>
    </source>
</reference>
<evidence type="ECO:0000256" key="1">
    <source>
        <dbReference type="ARBA" id="ARBA00004496"/>
    </source>
</evidence>
<evidence type="ECO:0000313" key="6">
    <source>
        <dbReference type="Proteomes" id="UP000606786"/>
    </source>
</evidence>
<dbReference type="Proteomes" id="UP000606786">
    <property type="component" value="Unassembled WGS sequence"/>
</dbReference>
<evidence type="ECO:0000259" key="4">
    <source>
        <dbReference type="PROSITE" id="PS50106"/>
    </source>
</evidence>
<dbReference type="SMART" id="SM00228">
    <property type="entry name" value="PDZ"/>
    <property type="match status" value="1"/>
</dbReference>
<proteinExistence type="predicted"/>
<feature type="region of interest" description="Disordered" evidence="3">
    <location>
        <begin position="316"/>
        <end position="335"/>
    </location>
</feature>
<dbReference type="AlphaFoldDB" id="A0A811V2Q4"/>
<evidence type="ECO:0000313" key="5">
    <source>
        <dbReference type="EMBL" id="CAD7004147.1"/>
    </source>
</evidence>
<dbReference type="Gene3D" id="2.30.42.10">
    <property type="match status" value="1"/>
</dbReference>
<evidence type="ECO:0000256" key="2">
    <source>
        <dbReference type="ARBA" id="ARBA00022490"/>
    </source>
</evidence>
<accession>A0A811V2Q4</accession>
<comment type="caution">
    <text evidence="5">The sequence shown here is derived from an EMBL/GenBank/DDBJ whole genome shotgun (WGS) entry which is preliminary data.</text>
</comment>
<feature type="compositionally biased region" description="Basic residues" evidence="3">
    <location>
        <begin position="494"/>
        <end position="510"/>
    </location>
</feature>
<feature type="region of interest" description="Disordered" evidence="3">
    <location>
        <begin position="494"/>
        <end position="597"/>
    </location>
</feature>
<dbReference type="EMBL" id="CAJHJT010000034">
    <property type="protein sequence ID" value="CAD7004147.1"/>
    <property type="molecule type" value="Genomic_DNA"/>
</dbReference>
<feature type="compositionally biased region" description="Low complexity" evidence="3">
    <location>
        <begin position="401"/>
        <end position="412"/>
    </location>
</feature>
<feature type="compositionally biased region" description="Low complexity" evidence="3">
    <location>
        <begin position="581"/>
        <end position="590"/>
    </location>
</feature>
<feature type="compositionally biased region" description="Polar residues" evidence="3">
    <location>
        <begin position="362"/>
        <end position="378"/>
    </location>
</feature>
<feature type="compositionally biased region" description="Polar residues" evidence="3">
    <location>
        <begin position="522"/>
        <end position="532"/>
    </location>
</feature>
<evidence type="ECO:0000256" key="3">
    <source>
        <dbReference type="SAM" id="MobiDB-lite"/>
    </source>
</evidence>
<dbReference type="CDD" id="cd06713">
    <property type="entry name" value="PDZ_tamalin_CYTIP-like"/>
    <property type="match status" value="1"/>
</dbReference>
<keyword evidence="2" id="KW-0963">Cytoplasm</keyword>